<dbReference type="Proteomes" id="UP000198211">
    <property type="component" value="Unassembled WGS sequence"/>
</dbReference>
<name>A0A225WEZ1_9STRA</name>
<proteinExistence type="predicted"/>
<organism evidence="1 2">
    <name type="scientific">Phytophthora megakarya</name>
    <dbReference type="NCBI Taxonomy" id="4795"/>
    <lineage>
        <taxon>Eukaryota</taxon>
        <taxon>Sar</taxon>
        <taxon>Stramenopiles</taxon>
        <taxon>Oomycota</taxon>
        <taxon>Peronosporomycetes</taxon>
        <taxon>Peronosporales</taxon>
        <taxon>Peronosporaceae</taxon>
        <taxon>Phytophthora</taxon>
    </lineage>
</organism>
<protein>
    <submittedName>
        <fullName evidence="1">Uncharacterized protein</fullName>
    </submittedName>
</protein>
<accession>A0A225WEZ1</accession>
<evidence type="ECO:0000313" key="2">
    <source>
        <dbReference type="Proteomes" id="UP000198211"/>
    </source>
</evidence>
<evidence type="ECO:0000313" key="1">
    <source>
        <dbReference type="EMBL" id="OWZ16185.1"/>
    </source>
</evidence>
<sequence length="115" mass="12600">MFSPRCATTANPVVMTSYVSGWTNRSQKHRVLGAVSPDYAQARATAELQRGTEPIVEEAACLSACEKTLSARSGDLATRDTRHQTAVATGTRSRLQDRVYKCMVKRVAIVKLTNK</sequence>
<gene>
    <name evidence="1" type="ORF">PHMEG_00010058</name>
</gene>
<dbReference type="AlphaFoldDB" id="A0A225WEZ1"/>
<comment type="caution">
    <text evidence="1">The sequence shown here is derived from an EMBL/GenBank/DDBJ whole genome shotgun (WGS) entry which is preliminary data.</text>
</comment>
<keyword evidence="2" id="KW-1185">Reference proteome</keyword>
<dbReference type="EMBL" id="NBNE01000980">
    <property type="protein sequence ID" value="OWZ16185.1"/>
    <property type="molecule type" value="Genomic_DNA"/>
</dbReference>
<reference evidence="2" key="1">
    <citation type="submission" date="2017-03" db="EMBL/GenBank/DDBJ databases">
        <title>Phytopthora megakarya and P. palmivora, two closely related causual agents of cacao black pod achieved similar genome size and gene model numbers by different mechanisms.</title>
        <authorList>
            <person name="Ali S."/>
            <person name="Shao J."/>
            <person name="Larry D.J."/>
            <person name="Kronmiller B."/>
            <person name="Shen D."/>
            <person name="Strem M.D."/>
            <person name="Melnick R.L."/>
            <person name="Guiltinan M.J."/>
            <person name="Tyler B.M."/>
            <person name="Meinhardt L.W."/>
            <person name="Bailey B.A."/>
        </authorList>
    </citation>
    <scope>NUCLEOTIDE SEQUENCE [LARGE SCALE GENOMIC DNA]</scope>
    <source>
        <strain evidence="2">zdho120</strain>
    </source>
</reference>